<dbReference type="SUPFAM" id="SSF52833">
    <property type="entry name" value="Thioredoxin-like"/>
    <property type="match status" value="1"/>
</dbReference>
<keyword evidence="3" id="KW-0201">Cytochrome c-type biogenesis</keyword>
<dbReference type="KEGG" id="ome:OLMES_3213"/>
<dbReference type="InterPro" id="IPR036249">
    <property type="entry name" value="Thioredoxin-like_sf"/>
</dbReference>
<comment type="similarity">
    <text evidence="2">Belongs to the thioredoxin family. DsbE subfamily.</text>
</comment>
<dbReference type="PROSITE" id="PS00194">
    <property type="entry name" value="THIOREDOXIN_1"/>
    <property type="match status" value="1"/>
</dbReference>
<evidence type="ECO:0000256" key="3">
    <source>
        <dbReference type="ARBA" id="ARBA00022748"/>
    </source>
</evidence>
<dbReference type="InterPro" id="IPR050553">
    <property type="entry name" value="Thioredoxin_ResA/DsbE_sf"/>
</dbReference>
<keyword evidence="4" id="KW-1015">Disulfide bond</keyword>
<dbReference type="InterPro" id="IPR013766">
    <property type="entry name" value="Thioredoxin_domain"/>
</dbReference>
<protein>
    <submittedName>
        <fullName evidence="8">Cytochrome c-type biogenesis protein CcmG</fullName>
    </submittedName>
</protein>
<gene>
    <name evidence="8" type="ORF">OLMES_3213</name>
</gene>
<evidence type="ECO:0000259" key="7">
    <source>
        <dbReference type="PROSITE" id="PS51352"/>
    </source>
</evidence>
<keyword evidence="5" id="KW-0676">Redox-active center</keyword>
<evidence type="ECO:0000256" key="6">
    <source>
        <dbReference type="SAM" id="Phobius"/>
    </source>
</evidence>
<dbReference type="GO" id="GO:0017004">
    <property type="term" value="P:cytochrome complex assembly"/>
    <property type="evidence" value="ECO:0007669"/>
    <property type="project" value="UniProtKB-KW"/>
</dbReference>
<dbReference type="InterPro" id="IPR013740">
    <property type="entry name" value="Redoxin"/>
</dbReference>
<dbReference type="Pfam" id="PF08534">
    <property type="entry name" value="Redoxin"/>
    <property type="match status" value="1"/>
</dbReference>
<keyword evidence="6" id="KW-0472">Membrane</keyword>
<dbReference type="PANTHER" id="PTHR42852">
    <property type="entry name" value="THIOL:DISULFIDE INTERCHANGE PROTEIN DSBE"/>
    <property type="match status" value="1"/>
</dbReference>
<keyword evidence="6" id="KW-0812">Transmembrane</keyword>
<comment type="subcellular location">
    <subcellularLocation>
        <location evidence="1">Cell inner membrane</location>
        <topology evidence="1">Single-pass membrane protein</topology>
        <orientation evidence="1">Periplasmic side</orientation>
    </subcellularLocation>
</comment>
<evidence type="ECO:0000313" key="8">
    <source>
        <dbReference type="EMBL" id="ARU57254.1"/>
    </source>
</evidence>
<proteinExistence type="inferred from homology"/>
<dbReference type="PANTHER" id="PTHR42852:SF6">
    <property type="entry name" value="THIOL:DISULFIDE INTERCHANGE PROTEIN DSBE"/>
    <property type="match status" value="1"/>
</dbReference>
<feature type="transmembrane region" description="Helical" evidence="6">
    <location>
        <begin position="6"/>
        <end position="24"/>
    </location>
</feature>
<dbReference type="GO" id="GO:0030288">
    <property type="term" value="C:outer membrane-bounded periplasmic space"/>
    <property type="evidence" value="ECO:0007669"/>
    <property type="project" value="InterPro"/>
</dbReference>
<evidence type="ECO:0000256" key="5">
    <source>
        <dbReference type="ARBA" id="ARBA00023284"/>
    </source>
</evidence>
<dbReference type="GO" id="GO:0005886">
    <property type="term" value="C:plasma membrane"/>
    <property type="evidence" value="ECO:0007669"/>
    <property type="project" value="UniProtKB-SubCell"/>
</dbReference>
<dbReference type="EMBL" id="CP021425">
    <property type="protein sequence ID" value="ARU57254.1"/>
    <property type="molecule type" value="Genomic_DNA"/>
</dbReference>
<keyword evidence="6" id="KW-1133">Transmembrane helix</keyword>
<feature type="domain" description="Thioredoxin" evidence="7">
    <location>
        <begin position="39"/>
        <end position="177"/>
    </location>
</feature>
<dbReference type="GO" id="GO:0015036">
    <property type="term" value="F:disulfide oxidoreductase activity"/>
    <property type="evidence" value="ECO:0007669"/>
    <property type="project" value="InterPro"/>
</dbReference>
<dbReference type="InterPro" id="IPR004799">
    <property type="entry name" value="Periplasmic_diS_OxRdtase_DsbE"/>
</dbReference>
<dbReference type="NCBIfam" id="TIGR00385">
    <property type="entry name" value="dsbE"/>
    <property type="match status" value="1"/>
</dbReference>
<accession>A0A1Y0ICY7</accession>
<dbReference type="CDD" id="cd03010">
    <property type="entry name" value="TlpA_like_DsbE"/>
    <property type="match status" value="1"/>
</dbReference>
<dbReference type="OrthoDB" id="9799347at2"/>
<evidence type="ECO:0000256" key="2">
    <source>
        <dbReference type="ARBA" id="ARBA00007758"/>
    </source>
</evidence>
<reference evidence="8 9" key="1">
    <citation type="submission" date="2017-05" db="EMBL/GenBank/DDBJ databases">
        <title>Genomic insights into alkan degradation activity of Oleiphilus messinensis.</title>
        <authorList>
            <person name="Kozyavkin S.A."/>
            <person name="Slesarev A.I."/>
            <person name="Golyshin P.N."/>
            <person name="Korzhenkov A."/>
            <person name="Golyshina O.N."/>
            <person name="Toshchakov S.V."/>
        </authorList>
    </citation>
    <scope>NUCLEOTIDE SEQUENCE [LARGE SCALE GENOMIC DNA]</scope>
    <source>
        <strain evidence="8 9">ME102</strain>
    </source>
</reference>
<dbReference type="InterPro" id="IPR017937">
    <property type="entry name" value="Thioredoxin_CS"/>
</dbReference>
<dbReference type="Gene3D" id="3.40.30.10">
    <property type="entry name" value="Glutaredoxin"/>
    <property type="match status" value="1"/>
</dbReference>
<evidence type="ECO:0000256" key="1">
    <source>
        <dbReference type="ARBA" id="ARBA00004383"/>
    </source>
</evidence>
<dbReference type="Proteomes" id="UP000196027">
    <property type="component" value="Chromosome"/>
</dbReference>
<dbReference type="RefSeq" id="WP_087462167.1">
    <property type="nucleotide sequence ID" value="NZ_CP021425.1"/>
</dbReference>
<dbReference type="PROSITE" id="PS51352">
    <property type="entry name" value="THIOREDOXIN_2"/>
    <property type="match status" value="1"/>
</dbReference>
<organism evidence="8 9">
    <name type="scientific">Oleiphilus messinensis</name>
    <dbReference type="NCBI Taxonomy" id="141451"/>
    <lineage>
        <taxon>Bacteria</taxon>
        <taxon>Pseudomonadati</taxon>
        <taxon>Pseudomonadota</taxon>
        <taxon>Gammaproteobacteria</taxon>
        <taxon>Oceanospirillales</taxon>
        <taxon>Oleiphilaceae</taxon>
        <taxon>Oleiphilus</taxon>
    </lineage>
</organism>
<dbReference type="AlphaFoldDB" id="A0A1Y0ICY7"/>
<sequence length="181" mass="20491">MKRAVYFLPLALAVVFVGIFALYMQQINEGKDIKALETARAGKTIPEFQLPALKDADAQFTREDIIGQPTLLNVWATWCPSCKVEHPYLMKLAKEKGVRIIGLNYKDDRQSALSWLEKYDNPYQFNIFDKDGRLGFDLGVYGAPETYIINAQGIILDRHVGVVDEKVWEQKIKPLLEGNAG</sequence>
<name>A0A1Y0ICY7_9GAMM</name>
<keyword evidence="9" id="KW-1185">Reference proteome</keyword>
<evidence type="ECO:0000256" key="4">
    <source>
        <dbReference type="ARBA" id="ARBA00023157"/>
    </source>
</evidence>
<evidence type="ECO:0000313" key="9">
    <source>
        <dbReference type="Proteomes" id="UP000196027"/>
    </source>
</evidence>